<gene>
    <name evidence="1" type="ORF">TSPGSL018_7001</name>
</gene>
<evidence type="ECO:0000313" key="1">
    <source>
        <dbReference type="EMBL" id="JAC81851.1"/>
    </source>
</evidence>
<name>A0A061SGJ3_9CHLO</name>
<protein>
    <submittedName>
        <fullName evidence="1">Uncharacterized protein</fullName>
    </submittedName>
</protein>
<proteinExistence type="predicted"/>
<dbReference type="EMBL" id="GBEZ01003276">
    <property type="protein sequence ID" value="JAC81851.1"/>
    <property type="molecule type" value="Transcribed_RNA"/>
</dbReference>
<dbReference type="PROSITE" id="PS51257">
    <property type="entry name" value="PROKAR_LIPOPROTEIN"/>
    <property type="match status" value="1"/>
</dbReference>
<sequence>MNPVPRASVFAGHCNPFLPAGSPFSGGCPHPRIFLLDIAEHATLSRAPRCRHPTLSPVGWTVPLRALHCAELPQRSSPLKTAEWLPPYISPIALHVTAQLLEEEEILRLEQNLQSGNPPLPSKTVAIIDGLLRRTRCKPKGDLLMNIIRRLRTLIDTAF</sequence>
<organism evidence="1">
    <name type="scientific">Tetraselmis sp. GSL018</name>
    <dbReference type="NCBI Taxonomy" id="582737"/>
    <lineage>
        <taxon>Eukaryota</taxon>
        <taxon>Viridiplantae</taxon>
        <taxon>Chlorophyta</taxon>
        <taxon>core chlorophytes</taxon>
        <taxon>Chlorodendrophyceae</taxon>
        <taxon>Chlorodendrales</taxon>
        <taxon>Chlorodendraceae</taxon>
        <taxon>Tetraselmis</taxon>
    </lineage>
</organism>
<accession>A0A061SGJ3</accession>
<dbReference type="AlphaFoldDB" id="A0A061SGJ3"/>
<reference evidence="1" key="1">
    <citation type="submission" date="2014-05" db="EMBL/GenBank/DDBJ databases">
        <title>The transcriptome of the halophilic microalga Tetraselmis sp. GSL018 isolated from the Great Salt Lake, Utah.</title>
        <authorList>
            <person name="Jinkerson R.E."/>
            <person name="D'Adamo S."/>
            <person name="Posewitz M.C."/>
        </authorList>
    </citation>
    <scope>NUCLEOTIDE SEQUENCE</scope>
    <source>
        <strain evidence="1">GSL018</strain>
    </source>
</reference>